<dbReference type="RefSeq" id="WP_280760904.1">
    <property type="nucleotide sequence ID" value="NZ_JARXVC010000006.1"/>
</dbReference>
<feature type="domain" description="NrtR DNA-binding winged helix" evidence="1">
    <location>
        <begin position="161"/>
        <end position="215"/>
    </location>
</feature>
<dbReference type="EMBL" id="JARXVC010000006">
    <property type="protein sequence ID" value="MDH6281579.1"/>
    <property type="molecule type" value="Genomic_DNA"/>
</dbReference>
<name>A0ABT6MCE9_9NOCA</name>
<dbReference type="Proteomes" id="UP001160334">
    <property type="component" value="Unassembled WGS sequence"/>
</dbReference>
<keyword evidence="3" id="KW-1185">Reference proteome</keyword>
<dbReference type="InterPro" id="IPR036390">
    <property type="entry name" value="WH_DNA-bd_sf"/>
</dbReference>
<dbReference type="PANTHER" id="PTHR43736:SF4">
    <property type="entry name" value="SLR1690 PROTEIN"/>
    <property type="match status" value="1"/>
</dbReference>
<evidence type="ECO:0000313" key="3">
    <source>
        <dbReference type="Proteomes" id="UP001160334"/>
    </source>
</evidence>
<evidence type="ECO:0000259" key="1">
    <source>
        <dbReference type="Pfam" id="PF21906"/>
    </source>
</evidence>
<sequence length="232" mass="24977">MTGSAAGSGWRDAEGKALIDYPRPSVAVDVAVLTVQTGRLHVLVVDGPRGGNALPGSFLRPGERLAEAAERALRTKAGLVGADFHQLAMFDAPDRDDRGWVLSMAHGATLPRDELPVDAELVRVDGRTVSEPLAFDHADMVSRAVDDVRARYARRIDPSGLLPDTFTVLELRRLYEAVFDRPLPKDSFRRLVIDAIEPTGRMSTSGAGRPAELFRRSGDAELPAGASGLLTV</sequence>
<dbReference type="InterPro" id="IPR036388">
    <property type="entry name" value="WH-like_DNA-bd_sf"/>
</dbReference>
<dbReference type="PANTHER" id="PTHR43736">
    <property type="entry name" value="ADP-RIBOSE PYROPHOSPHATASE"/>
    <property type="match status" value="1"/>
</dbReference>
<protein>
    <submittedName>
        <fullName evidence="2">8-oxo-dGTP diphosphatase</fullName>
        <ecNumber evidence="2">3.6.1.55</ecNumber>
    </submittedName>
</protein>
<dbReference type="SUPFAM" id="SSF46785">
    <property type="entry name" value="Winged helix' DNA-binding domain"/>
    <property type="match status" value="1"/>
</dbReference>
<dbReference type="InterPro" id="IPR015797">
    <property type="entry name" value="NUDIX_hydrolase-like_dom_sf"/>
</dbReference>
<dbReference type="EC" id="3.6.1.55" evidence="2"/>
<organism evidence="2 3">
    <name type="scientific">Prescottella agglutinans</name>
    <dbReference type="NCBI Taxonomy" id="1644129"/>
    <lineage>
        <taxon>Bacteria</taxon>
        <taxon>Bacillati</taxon>
        <taxon>Actinomycetota</taxon>
        <taxon>Actinomycetes</taxon>
        <taxon>Mycobacteriales</taxon>
        <taxon>Nocardiaceae</taxon>
        <taxon>Prescottella</taxon>
    </lineage>
</organism>
<reference evidence="2 3" key="1">
    <citation type="submission" date="2023-04" db="EMBL/GenBank/DDBJ databases">
        <title>Forest soil microbial communities from Buena Vista Peninsula, Colon Province, Panama.</title>
        <authorList>
            <person name="Bouskill N."/>
        </authorList>
    </citation>
    <scope>NUCLEOTIDE SEQUENCE [LARGE SCALE GENOMIC DNA]</scope>
    <source>
        <strain evidence="2 3">CFH S0262</strain>
    </source>
</reference>
<gene>
    <name evidence="2" type="ORF">M2280_002800</name>
</gene>
<accession>A0ABT6MCE9</accession>
<keyword evidence="2" id="KW-0378">Hydrolase</keyword>
<proteinExistence type="predicted"/>
<comment type="caution">
    <text evidence="2">The sequence shown here is derived from an EMBL/GenBank/DDBJ whole genome shotgun (WGS) entry which is preliminary data.</text>
</comment>
<evidence type="ECO:0000313" key="2">
    <source>
        <dbReference type="EMBL" id="MDH6281579.1"/>
    </source>
</evidence>
<dbReference type="GO" id="GO:0035539">
    <property type="term" value="F:8-oxo-7,8-dihydrodeoxyguanosine triphosphate pyrophosphatase activity"/>
    <property type="evidence" value="ECO:0007669"/>
    <property type="project" value="UniProtKB-EC"/>
</dbReference>
<dbReference type="InterPro" id="IPR054105">
    <property type="entry name" value="WHD_NrtR"/>
</dbReference>
<dbReference type="Pfam" id="PF21906">
    <property type="entry name" value="WHD_NrtR"/>
    <property type="match status" value="1"/>
</dbReference>
<dbReference type="Gene3D" id="1.10.10.10">
    <property type="entry name" value="Winged helix-like DNA-binding domain superfamily/Winged helix DNA-binding domain"/>
    <property type="match status" value="1"/>
</dbReference>
<dbReference type="Gene3D" id="3.90.79.10">
    <property type="entry name" value="Nucleoside Triphosphate Pyrophosphohydrolase"/>
    <property type="match status" value="1"/>
</dbReference>
<dbReference type="SUPFAM" id="SSF55811">
    <property type="entry name" value="Nudix"/>
    <property type="match status" value="1"/>
</dbReference>
<dbReference type="CDD" id="cd18873">
    <property type="entry name" value="NUDIX_NadM_like"/>
    <property type="match status" value="1"/>
</dbReference>